<sequence>MTQDVTRAIGRLPFASEVFGTYRPMIGWTSRRKRDRASDGARRGTAAFLEERMAQYASGNTYAGPPEDRSLAREDIGTVLTSRPSSVAPFDGGSFFLPELRDLVVEKLAGAAAPTDAAGWGELLSEEMIRAAYGSEQQGTVRAWRAWSTAVRAADVAAPGETAAARSRRLLDRTYAALDQESRLAGAALDLARNGHGDVLGALLLDRSRGTEELDRRAEAAQRGLADPFTQMDPTHGLAGVSVSPLGIVHYFRQYFFELDSFLGPSVGHVWLTPGSTVELVESSTRLTHVEQTSASSRDSSTTDTRGESTQDDLSGAVKQENRSDTRLGFSATVNEAWPSGDMTATGSMNLDTTQAQAREATYQRMREQTANVSTQLRSTFSTTFKTVTDTTDVSSKRYVLSNPSETVLQNYELRRKMRQVAVQVQDVGTYLCWETFVDDPGATLGLADLVHIAKPPDVTPIPDPEETPTPERKSGISFDVKVAWAKTDDTRPTDPALGGIPLGRRQITVEIPDGYELELTVDQVFQLDCVAARGEGSFDSYQYLAVYRGGRDIDVVLAWGTNGLSWDETVQLDLRGTVALVPTAAKIQEVKDRNTAQLAEVQRKNAAAQHAATRAAFYAAAKERIELAASITKRRFEDLREEERAVVYRNLLTDLMAKDDLTGRQNYVSGLDDSTRHVYATVLEAIFDIDRMLYFVAPEWWKPRAVSRLDVGRSTHPFGPDKVVSWSGGQARPDNYYITGDSQPAALGSSLGWLLQLDGDDLRNRFLNAPWVRAVIPIRPGKEAAALAWLQRAGVEGSDGLDDPYAGTDEAEEITQGLKDAGLEVSDPPTVGDAIRYLCLRIKDKHDESTRERLFPERDGVDDGDKVWATPVDKVYEYGYYPLERSFRADPAELPSDGTSTNFQIMSEWKEVVPTDQVVPVVVEYDAYSGREKTPAPEG</sequence>
<dbReference type="OrthoDB" id="8877021at2"/>
<organism evidence="2 3">
    <name type="scientific">Luteimicrobium subarcticum</name>
    <dbReference type="NCBI Taxonomy" id="620910"/>
    <lineage>
        <taxon>Bacteria</taxon>
        <taxon>Bacillati</taxon>
        <taxon>Actinomycetota</taxon>
        <taxon>Actinomycetes</taxon>
        <taxon>Micrococcales</taxon>
        <taxon>Luteimicrobium</taxon>
    </lineage>
</organism>
<accession>A0A2M8WSD2</accession>
<reference evidence="2 3" key="1">
    <citation type="submission" date="2017-11" db="EMBL/GenBank/DDBJ databases">
        <title>Genomic Encyclopedia of Archaeal and Bacterial Type Strains, Phase II (KMG-II): From Individual Species to Whole Genera.</title>
        <authorList>
            <person name="Goeker M."/>
        </authorList>
    </citation>
    <scope>NUCLEOTIDE SEQUENCE [LARGE SCALE GENOMIC DNA]</scope>
    <source>
        <strain evidence="2 3">DSM 22413</strain>
    </source>
</reference>
<dbReference type="Proteomes" id="UP000231586">
    <property type="component" value="Unassembled WGS sequence"/>
</dbReference>
<gene>
    <name evidence="2" type="ORF">CLV34_1269</name>
</gene>
<feature type="region of interest" description="Disordered" evidence="1">
    <location>
        <begin position="285"/>
        <end position="328"/>
    </location>
</feature>
<dbReference type="EMBL" id="PGTZ01000007">
    <property type="protein sequence ID" value="PJI93794.1"/>
    <property type="molecule type" value="Genomic_DNA"/>
</dbReference>
<dbReference type="AlphaFoldDB" id="A0A2M8WSD2"/>
<name>A0A2M8WSD2_9MICO</name>
<proteinExistence type="predicted"/>
<protein>
    <submittedName>
        <fullName evidence="2">Uncharacterized protein</fullName>
    </submittedName>
</protein>
<dbReference type="RefSeq" id="WP_100349430.1">
    <property type="nucleotide sequence ID" value="NZ_PGTZ01000007.1"/>
</dbReference>
<keyword evidence="3" id="KW-1185">Reference proteome</keyword>
<evidence type="ECO:0000256" key="1">
    <source>
        <dbReference type="SAM" id="MobiDB-lite"/>
    </source>
</evidence>
<comment type="caution">
    <text evidence="2">The sequence shown here is derived from an EMBL/GenBank/DDBJ whole genome shotgun (WGS) entry which is preliminary data.</text>
</comment>
<evidence type="ECO:0000313" key="3">
    <source>
        <dbReference type="Proteomes" id="UP000231586"/>
    </source>
</evidence>
<evidence type="ECO:0000313" key="2">
    <source>
        <dbReference type="EMBL" id="PJI93794.1"/>
    </source>
</evidence>
<feature type="compositionally biased region" description="Low complexity" evidence="1">
    <location>
        <begin position="293"/>
        <end position="304"/>
    </location>
</feature>